<dbReference type="EMBL" id="FPBA01000014">
    <property type="protein sequence ID" value="SFT86759.1"/>
    <property type="molecule type" value="Genomic_DNA"/>
</dbReference>
<dbReference type="GO" id="GO:0050308">
    <property type="term" value="F:sugar-phosphatase activity"/>
    <property type="evidence" value="ECO:0007669"/>
    <property type="project" value="TreeGrafter"/>
</dbReference>
<dbReference type="NCBIfam" id="TIGR01509">
    <property type="entry name" value="HAD-SF-IA-v3"/>
    <property type="match status" value="1"/>
</dbReference>
<dbReference type="PANTHER" id="PTHR43481:SF4">
    <property type="entry name" value="GLYCEROL-1-PHOSPHATE PHOSPHOHYDROLASE 1-RELATED"/>
    <property type="match status" value="1"/>
</dbReference>
<dbReference type="Gene3D" id="1.10.150.240">
    <property type="entry name" value="Putative phosphatase, domain 2"/>
    <property type="match status" value="1"/>
</dbReference>
<sequence>MCGGRSRSPEVPTISTTLSPDAATTPDTAQALLFDCDGTLVDSVAAWEQAWIRALAEYGVPITSDWYRARAGLSPRDLVHAAERDAGAPLDLDVVLARGIALYVDSAATVRPNQPVLEVARTHHGRVPLAVVSGGPRSGVDAALAAVGARHLFDHVITIDDVSRGKPAPDLYLRALEVLGRTARSCLAYEDSDEGLRAAAAAGIPVIDVRRGTVASAP</sequence>
<dbReference type="InterPro" id="IPR023198">
    <property type="entry name" value="PGP-like_dom2"/>
</dbReference>
<dbReference type="SFLD" id="SFLDG01129">
    <property type="entry name" value="C1.5:_HAD__Beta-PGM__Phosphata"/>
    <property type="match status" value="1"/>
</dbReference>
<dbReference type="CDD" id="cd07505">
    <property type="entry name" value="HAD_BPGM-like"/>
    <property type="match status" value="1"/>
</dbReference>
<proteinExistence type="predicted"/>
<dbReference type="InterPro" id="IPR051806">
    <property type="entry name" value="HAD-like_SPP"/>
</dbReference>
<dbReference type="RefSeq" id="WP_281246755.1">
    <property type="nucleotide sequence ID" value="NZ_FPBA01000014.1"/>
</dbReference>
<dbReference type="Proteomes" id="UP000199546">
    <property type="component" value="Unassembled WGS sequence"/>
</dbReference>
<feature type="region of interest" description="Disordered" evidence="1">
    <location>
        <begin position="1"/>
        <end position="22"/>
    </location>
</feature>
<protein>
    <submittedName>
        <fullName evidence="2">Haloacid dehalogenase superfamily, subfamily IA, variant 3 with third motif having DD or ED</fullName>
    </submittedName>
</protein>
<dbReference type="Pfam" id="PF00702">
    <property type="entry name" value="Hydrolase"/>
    <property type="match status" value="1"/>
</dbReference>
<dbReference type="SUPFAM" id="SSF56784">
    <property type="entry name" value="HAD-like"/>
    <property type="match status" value="1"/>
</dbReference>
<evidence type="ECO:0000313" key="3">
    <source>
        <dbReference type="Proteomes" id="UP000199546"/>
    </source>
</evidence>
<dbReference type="InterPro" id="IPR036412">
    <property type="entry name" value="HAD-like_sf"/>
</dbReference>
<name>A0A1I7BHU2_9ACTN</name>
<evidence type="ECO:0000256" key="1">
    <source>
        <dbReference type="SAM" id="MobiDB-lite"/>
    </source>
</evidence>
<dbReference type="InterPro" id="IPR006439">
    <property type="entry name" value="HAD-SF_hydro_IA"/>
</dbReference>
<reference evidence="3" key="1">
    <citation type="submission" date="2016-10" db="EMBL/GenBank/DDBJ databases">
        <authorList>
            <person name="Varghese N."/>
            <person name="Submissions S."/>
        </authorList>
    </citation>
    <scope>NUCLEOTIDE SEQUENCE [LARGE SCALE GENOMIC DNA]</scope>
    <source>
        <strain evidence="3">DSM 46136</strain>
    </source>
</reference>
<dbReference type="InterPro" id="IPR023214">
    <property type="entry name" value="HAD_sf"/>
</dbReference>
<gene>
    <name evidence="2" type="ORF">SAMN05660657_03586</name>
</gene>
<dbReference type="PRINTS" id="PR00413">
    <property type="entry name" value="HADHALOGNASE"/>
</dbReference>
<dbReference type="SFLD" id="SFLDS00003">
    <property type="entry name" value="Haloacid_Dehalogenase"/>
    <property type="match status" value="1"/>
</dbReference>
<keyword evidence="3" id="KW-1185">Reference proteome</keyword>
<accession>A0A1I7BHU2</accession>
<dbReference type="Gene3D" id="3.40.50.1000">
    <property type="entry name" value="HAD superfamily/HAD-like"/>
    <property type="match status" value="1"/>
</dbReference>
<dbReference type="STRING" id="1296565.SAMN05660657_03586"/>
<dbReference type="PANTHER" id="PTHR43481">
    <property type="entry name" value="FRUCTOSE-1-PHOSPHATE PHOSPHATASE"/>
    <property type="match status" value="1"/>
</dbReference>
<organism evidence="2 3">
    <name type="scientific">Geodermatophilus amargosae</name>
    <dbReference type="NCBI Taxonomy" id="1296565"/>
    <lineage>
        <taxon>Bacteria</taxon>
        <taxon>Bacillati</taxon>
        <taxon>Actinomycetota</taxon>
        <taxon>Actinomycetes</taxon>
        <taxon>Geodermatophilales</taxon>
        <taxon>Geodermatophilaceae</taxon>
        <taxon>Geodermatophilus</taxon>
    </lineage>
</organism>
<evidence type="ECO:0000313" key="2">
    <source>
        <dbReference type="EMBL" id="SFT86759.1"/>
    </source>
</evidence>
<dbReference type="AlphaFoldDB" id="A0A1I7BHU2"/>